<name>A0A7J6WFF3_THATH</name>
<dbReference type="EMBL" id="JABWDY010017765">
    <property type="protein sequence ID" value="KAF5195145.1"/>
    <property type="molecule type" value="Genomic_DNA"/>
</dbReference>
<organism evidence="1 2">
    <name type="scientific">Thalictrum thalictroides</name>
    <name type="common">Rue-anemone</name>
    <name type="synonym">Anemone thalictroides</name>
    <dbReference type="NCBI Taxonomy" id="46969"/>
    <lineage>
        <taxon>Eukaryota</taxon>
        <taxon>Viridiplantae</taxon>
        <taxon>Streptophyta</taxon>
        <taxon>Embryophyta</taxon>
        <taxon>Tracheophyta</taxon>
        <taxon>Spermatophyta</taxon>
        <taxon>Magnoliopsida</taxon>
        <taxon>Ranunculales</taxon>
        <taxon>Ranunculaceae</taxon>
        <taxon>Thalictroideae</taxon>
        <taxon>Thalictrum</taxon>
    </lineage>
</organism>
<dbReference type="Proteomes" id="UP000554482">
    <property type="component" value="Unassembled WGS sequence"/>
</dbReference>
<evidence type="ECO:0000313" key="2">
    <source>
        <dbReference type="Proteomes" id="UP000554482"/>
    </source>
</evidence>
<sequence length="60" mass="7144">EKLQHQHHRYWRMSEIITTLLRCQIAAVERNQEYHGAFNKQVDLDSSWGCSRNLTLQLSC</sequence>
<protein>
    <submittedName>
        <fullName evidence="1">Uncharacterized protein</fullName>
    </submittedName>
</protein>
<proteinExistence type="predicted"/>
<gene>
    <name evidence="1" type="ORF">FRX31_015267</name>
</gene>
<dbReference type="AlphaFoldDB" id="A0A7J6WFF3"/>
<feature type="non-terminal residue" evidence="1">
    <location>
        <position position="1"/>
    </location>
</feature>
<keyword evidence="2" id="KW-1185">Reference proteome</keyword>
<evidence type="ECO:0000313" key="1">
    <source>
        <dbReference type="EMBL" id="KAF5195145.1"/>
    </source>
</evidence>
<accession>A0A7J6WFF3</accession>
<reference evidence="1 2" key="1">
    <citation type="submission" date="2020-06" db="EMBL/GenBank/DDBJ databases">
        <title>Transcriptomic and genomic resources for Thalictrum thalictroides and T. hernandezii: Facilitating candidate gene discovery in an emerging model plant lineage.</title>
        <authorList>
            <person name="Arias T."/>
            <person name="Riano-Pachon D.M."/>
            <person name="Di Stilio V.S."/>
        </authorList>
    </citation>
    <scope>NUCLEOTIDE SEQUENCE [LARGE SCALE GENOMIC DNA]</scope>
    <source>
        <strain evidence="2">cv. WT478/WT964</strain>
        <tissue evidence="1">Leaves</tissue>
    </source>
</reference>
<comment type="caution">
    <text evidence="1">The sequence shown here is derived from an EMBL/GenBank/DDBJ whole genome shotgun (WGS) entry which is preliminary data.</text>
</comment>